<protein>
    <recommendedName>
        <fullName evidence="3">Thioredoxin family protein</fullName>
    </recommendedName>
</protein>
<dbReference type="SUPFAM" id="SSF52833">
    <property type="entry name" value="Thioredoxin-like"/>
    <property type="match status" value="1"/>
</dbReference>
<dbReference type="AlphaFoldDB" id="Q7VC31"/>
<dbReference type="RefSeq" id="WP_011125063.1">
    <property type="nucleotide sequence ID" value="NC_005042.1"/>
</dbReference>
<dbReference type="OrthoDB" id="513707at2"/>
<gene>
    <name evidence="1" type="ordered locus">Pro_0911</name>
</gene>
<dbReference type="InterPro" id="IPR036249">
    <property type="entry name" value="Thioredoxin-like_sf"/>
</dbReference>
<name>Q7VC31_PROMA</name>
<organism evidence="1 2">
    <name type="scientific">Prochlorococcus marinus (strain SARG / CCMP1375 / SS120)</name>
    <dbReference type="NCBI Taxonomy" id="167539"/>
    <lineage>
        <taxon>Bacteria</taxon>
        <taxon>Bacillati</taxon>
        <taxon>Cyanobacteriota</taxon>
        <taxon>Cyanophyceae</taxon>
        <taxon>Synechococcales</taxon>
        <taxon>Prochlorococcaceae</taxon>
        <taxon>Prochlorococcus</taxon>
    </lineage>
</organism>
<dbReference type="EnsemblBacteria" id="AAP99955">
    <property type="protein sequence ID" value="AAP99955"/>
    <property type="gene ID" value="Pro_0911"/>
</dbReference>
<dbReference type="EMBL" id="AE017126">
    <property type="protein sequence ID" value="AAP99955.1"/>
    <property type="molecule type" value="Genomic_DNA"/>
</dbReference>
<evidence type="ECO:0000313" key="1">
    <source>
        <dbReference type="EMBL" id="AAP99955.1"/>
    </source>
</evidence>
<proteinExistence type="predicted"/>
<dbReference type="Gene3D" id="3.40.30.10">
    <property type="entry name" value="Glutaredoxin"/>
    <property type="match status" value="1"/>
</dbReference>
<dbReference type="HOGENOM" id="CLU_2248747_0_0_3"/>
<evidence type="ECO:0000313" key="2">
    <source>
        <dbReference type="Proteomes" id="UP000001420"/>
    </source>
</evidence>
<sequence length="104" mass="11951">MENVFVIKFSSEDCGTCHRMSHYDKKVSNECGVEFIDVPMQDTNIYRIYRKILLTKYPNKEGMGWPTYLIVRNPSEDFSILGEIKGGMSKGDFRSQLTSIITIS</sequence>
<dbReference type="STRING" id="167539.Pro_0911"/>
<dbReference type="Proteomes" id="UP000001420">
    <property type="component" value="Chromosome"/>
</dbReference>
<dbReference type="PATRIC" id="fig|167539.5.peg.958"/>
<evidence type="ECO:0008006" key="3">
    <source>
        <dbReference type="Google" id="ProtNLM"/>
    </source>
</evidence>
<dbReference type="eggNOG" id="COG0526">
    <property type="taxonomic scope" value="Bacteria"/>
</dbReference>
<keyword evidence="2" id="KW-1185">Reference proteome</keyword>
<reference evidence="1 2" key="1">
    <citation type="journal article" date="2003" name="Proc. Natl. Acad. Sci. U.S.A.">
        <title>Genome sequence of the cyanobacterium Prochlorococcus marinus SS120, a nearly minimal oxyphototrophic genome.</title>
        <authorList>
            <person name="Dufresne A."/>
            <person name="Salanoubat M."/>
            <person name="Partensky F."/>
            <person name="Artiguenave F."/>
            <person name="Axmann I.M."/>
            <person name="Barbe V."/>
            <person name="Duprat S."/>
            <person name="Galperin M.Y."/>
            <person name="Koonin E.V."/>
            <person name="Le Gall F."/>
            <person name="Makarova K.S."/>
            <person name="Ostrowski M."/>
            <person name="Oztas S."/>
            <person name="Robert C."/>
            <person name="Rogozin I.B."/>
            <person name="Scanlan D.J."/>
            <person name="Tandeau de Marsac N."/>
            <person name="Weissenbach J."/>
            <person name="Wincker P."/>
            <person name="Wolf Y.I."/>
            <person name="Hess W.R."/>
        </authorList>
    </citation>
    <scope>NUCLEOTIDE SEQUENCE [LARGE SCALE GENOMIC DNA]</scope>
    <source>
        <strain evidence="2">SARG / CCMP1375 / SS120</strain>
    </source>
</reference>
<dbReference type="KEGG" id="pma:Pro_0911"/>
<accession>Q7VC31</accession>